<accession>A0A507CEE7</accession>
<dbReference type="PRINTS" id="PR00625">
    <property type="entry name" value="JDOMAIN"/>
</dbReference>
<dbReference type="InterPro" id="IPR036869">
    <property type="entry name" value="J_dom_sf"/>
</dbReference>
<dbReference type="OrthoDB" id="10250354at2759"/>
<name>A0A507CEE7_9FUNG</name>
<dbReference type="InterPro" id="IPR018253">
    <property type="entry name" value="DnaJ_domain_CS"/>
</dbReference>
<dbReference type="GO" id="GO:0005739">
    <property type="term" value="C:mitochondrion"/>
    <property type="evidence" value="ECO:0007669"/>
    <property type="project" value="GOC"/>
</dbReference>
<keyword evidence="7" id="KW-1185">Reference proteome</keyword>
<dbReference type="EMBL" id="QEAO01000005">
    <property type="protein sequence ID" value="TPX36294.1"/>
    <property type="molecule type" value="Genomic_DNA"/>
</dbReference>
<keyword evidence="2" id="KW-0472">Membrane</keyword>
<feature type="compositionally biased region" description="Polar residues" evidence="4">
    <location>
        <begin position="1"/>
        <end position="22"/>
    </location>
</feature>
<dbReference type="GeneID" id="42002651"/>
<evidence type="ECO:0000259" key="5">
    <source>
        <dbReference type="PROSITE" id="PS50076"/>
    </source>
</evidence>
<feature type="region of interest" description="Disordered" evidence="4">
    <location>
        <begin position="1"/>
        <end position="42"/>
    </location>
</feature>
<dbReference type="InterPro" id="IPR001623">
    <property type="entry name" value="DnaJ_domain"/>
</dbReference>
<reference evidence="6 7" key="1">
    <citation type="journal article" date="2019" name="Sci. Rep.">
        <title>Comparative genomics of chytrid fungi reveal insights into the obligate biotrophic and pathogenic lifestyle of Synchytrium endobioticum.</title>
        <authorList>
            <person name="van de Vossenberg B.T.L.H."/>
            <person name="Warris S."/>
            <person name="Nguyen H.D.T."/>
            <person name="van Gent-Pelzer M.P.E."/>
            <person name="Joly D.L."/>
            <person name="van de Geest H.C."/>
            <person name="Bonants P.J.M."/>
            <person name="Smith D.S."/>
            <person name="Levesque C.A."/>
            <person name="van der Lee T.A.J."/>
        </authorList>
    </citation>
    <scope>NUCLEOTIDE SEQUENCE [LARGE SCALE GENOMIC DNA]</scope>
    <source>
        <strain evidence="6 7">JEL517</strain>
    </source>
</reference>
<dbReference type="InterPro" id="IPR024586">
    <property type="entry name" value="DnaJ-like_C11_C"/>
</dbReference>
<dbReference type="Proteomes" id="UP000319731">
    <property type="component" value="Unassembled WGS sequence"/>
</dbReference>
<comment type="subcellular location">
    <subcellularLocation>
        <location evidence="1">Membrane</location>
    </subcellularLocation>
</comment>
<evidence type="ECO:0000256" key="1">
    <source>
        <dbReference type="ARBA" id="ARBA00004370"/>
    </source>
</evidence>
<dbReference type="CDD" id="cd06257">
    <property type="entry name" value="DnaJ"/>
    <property type="match status" value="1"/>
</dbReference>
<dbReference type="Pfam" id="PF00226">
    <property type="entry name" value="DnaJ"/>
    <property type="match status" value="1"/>
</dbReference>
<dbReference type="InterPro" id="IPR055225">
    <property type="entry name" value="DNAJC11-like_beta-barrel"/>
</dbReference>
<dbReference type="InterPro" id="IPR052243">
    <property type="entry name" value="Mito_inner_membrane_organizer"/>
</dbReference>
<dbReference type="PROSITE" id="PS00636">
    <property type="entry name" value="DNAJ_1"/>
    <property type="match status" value="1"/>
</dbReference>
<organism evidence="6 7">
    <name type="scientific">Synchytrium microbalum</name>
    <dbReference type="NCBI Taxonomy" id="1806994"/>
    <lineage>
        <taxon>Eukaryota</taxon>
        <taxon>Fungi</taxon>
        <taxon>Fungi incertae sedis</taxon>
        <taxon>Chytridiomycota</taxon>
        <taxon>Chytridiomycota incertae sedis</taxon>
        <taxon>Chytridiomycetes</taxon>
        <taxon>Synchytriales</taxon>
        <taxon>Synchytriaceae</taxon>
        <taxon>Synchytrium</taxon>
    </lineage>
</organism>
<dbReference type="Gene3D" id="1.10.287.110">
    <property type="entry name" value="DnaJ domain"/>
    <property type="match status" value="1"/>
</dbReference>
<evidence type="ECO:0000256" key="2">
    <source>
        <dbReference type="ARBA" id="ARBA00023136"/>
    </source>
</evidence>
<evidence type="ECO:0000256" key="4">
    <source>
        <dbReference type="SAM" id="MobiDB-lite"/>
    </source>
</evidence>
<evidence type="ECO:0000313" key="7">
    <source>
        <dbReference type="Proteomes" id="UP000319731"/>
    </source>
</evidence>
<keyword evidence="3" id="KW-0143">Chaperone</keyword>
<dbReference type="RefSeq" id="XP_031026607.1">
    <property type="nucleotide sequence ID" value="XM_031167354.1"/>
</dbReference>
<dbReference type="Pfam" id="PF11875">
    <property type="entry name" value="DnaJ-like_C11_C"/>
    <property type="match status" value="1"/>
</dbReference>
<sequence length="666" mass="73105">MSASTTYAQDPYASSTRDSTASLPAVDEKERDEFDEAEKDENGVGATSVDYYAILNVPKEATDDEIKNSYRRLGLVYHPDKHQTPELRAIASDRFQSIQRAYDVLTDPTKRYVYDAYGEKGLSHSWDVGPRLQTPDEIRAEYERKMQRDRETEVENLVKSRGEIQVTLNATRLFEPLLQPSRRRPRVTSRREPRSIVDYLVMPEFTQAVVKHSWQATIQPGTTFNVQGTAVARNGIGSCNILGTLRHSYSPKLWGELTSGLGENPMVQLKLVNNITPDNFVTAAATQSSLNSPPPLLFVIGRRLTPQITGYLTYRTGEYNIGNWGLYGTGREPSGVSLGVISRGEKSHIVTDIQLSTNNVAGSIALVQAVSKNVRARLSLGASTNMGMTYSVGLDQRVTKHSRVGMSVDCATAGGVSLRLRYTSVGQKFTLPIIISPQMDVRVSVLVGVVPLFAGWALDQLLVTPLRRRSRQEKLTKIRLDNAEMLAKRKKEAEDAVQLMKDTTARKLEAEEGKGGLVIIQALYGNLESVNPNHLSNFLFGSTSAIPVVNGHSNGGVNETAATNRSSSTSAESGKAGAESSSHNSKAESSILPGSSPSIPKPKVEYIDVTIPVQSLSSLLGFYDPCLGEVKKLRVVYRFQGKLHFVEVDDTSQMAAPLRAHMSDIQ</sequence>
<gene>
    <name evidence="6" type="ORF">SmJEL517_g01426</name>
</gene>
<protein>
    <recommendedName>
        <fullName evidence="5">J domain-containing protein</fullName>
    </recommendedName>
</protein>
<dbReference type="PROSITE" id="PS50076">
    <property type="entry name" value="DNAJ_2"/>
    <property type="match status" value="1"/>
</dbReference>
<feature type="region of interest" description="Disordered" evidence="4">
    <location>
        <begin position="556"/>
        <end position="596"/>
    </location>
</feature>
<evidence type="ECO:0000256" key="3">
    <source>
        <dbReference type="ARBA" id="ARBA00023186"/>
    </source>
</evidence>
<evidence type="ECO:0000313" key="6">
    <source>
        <dbReference type="EMBL" id="TPX36294.1"/>
    </source>
</evidence>
<dbReference type="SMART" id="SM00271">
    <property type="entry name" value="DnaJ"/>
    <property type="match status" value="1"/>
</dbReference>
<dbReference type="SUPFAM" id="SSF46565">
    <property type="entry name" value="Chaperone J-domain"/>
    <property type="match status" value="1"/>
</dbReference>
<dbReference type="PANTHER" id="PTHR44157">
    <property type="entry name" value="DNAJ HOMOLOG SUBFAMILY C MEMBER 11"/>
    <property type="match status" value="1"/>
</dbReference>
<dbReference type="Pfam" id="PF22774">
    <property type="entry name" value="DNAJC11_beta-barrel"/>
    <property type="match status" value="1"/>
</dbReference>
<dbReference type="GO" id="GO:0042407">
    <property type="term" value="P:cristae formation"/>
    <property type="evidence" value="ECO:0007669"/>
    <property type="project" value="TreeGrafter"/>
</dbReference>
<comment type="caution">
    <text evidence="6">The sequence shown here is derived from an EMBL/GenBank/DDBJ whole genome shotgun (WGS) entry which is preliminary data.</text>
</comment>
<feature type="domain" description="J" evidence="5">
    <location>
        <begin position="50"/>
        <end position="118"/>
    </location>
</feature>
<dbReference type="STRING" id="1806994.A0A507CEE7"/>
<dbReference type="GO" id="GO:0016020">
    <property type="term" value="C:membrane"/>
    <property type="evidence" value="ECO:0007669"/>
    <property type="project" value="UniProtKB-SubCell"/>
</dbReference>
<feature type="compositionally biased region" description="Low complexity" evidence="4">
    <location>
        <begin position="558"/>
        <end position="596"/>
    </location>
</feature>
<dbReference type="AlphaFoldDB" id="A0A507CEE7"/>
<dbReference type="PANTHER" id="PTHR44157:SF1">
    <property type="entry name" value="DNAJ HOMOLOG SUBFAMILY C MEMBER 11"/>
    <property type="match status" value="1"/>
</dbReference>
<proteinExistence type="predicted"/>